<name>A0A368Y896_9BURK</name>
<feature type="compositionally biased region" description="Pro residues" evidence="4">
    <location>
        <begin position="9"/>
        <end position="20"/>
    </location>
</feature>
<dbReference type="PANTHER" id="PTHR33164">
    <property type="entry name" value="TRANSCRIPTIONAL REGULATOR, MARR FAMILY"/>
    <property type="match status" value="1"/>
</dbReference>
<dbReference type="EMBL" id="QPJK01000001">
    <property type="protein sequence ID" value="RCW75628.1"/>
    <property type="molecule type" value="Genomic_DNA"/>
</dbReference>
<organism evidence="6 7">
    <name type="scientific">Pseudorhodoferax soli</name>
    <dbReference type="NCBI Taxonomy" id="545864"/>
    <lineage>
        <taxon>Bacteria</taxon>
        <taxon>Pseudomonadati</taxon>
        <taxon>Pseudomonadota</taxon>
        <taxon>Betaproteobacteria</taxon>
        <taxon>Burkholderiales</taxon>
        <taxon>Comamonadaceae</taxon>
    </lineage>
</organism>
<dbReference type="InterPro" id="IPR036388">
    <property type="entry name" value="WH-like_DNA-bd_sf"/>
</dbReference>
<dbReference type="InterPro" id="IPR039422">
    <property type="entry name" value="MarR/SlyA-like"/>
</dbReference>
<dbReference type="PANTHER" id="PTHR33164:SF64">
    <property type="entry name" value="TRANSCRIPTIONAL REGULATOR SLYA"/>
    <property type="match status" value="1"/>
</dbReference>
<evidence type="ECO:0000259" key="5">
    <source>
        <dbReference type="PROSITE" id="PS50995"/>
    </source>
</evidence>
<gene>
    <name evidence="6" type="ORF">DES41_101222</name>
</gene>
<dbReference type="PROSITE" id="PS50995">
    <property type="entry name" value="HTH_MARR_2"/>
    <property type="match status" value="1"/>
</dbReference>
<evidence type="ECO:0000313" key="6">
    <source>
        <dbReference type="EMBL" id="RCW75628.1"/>
    </source>
</evidence>
<dbReference type="Pfam" id="PF01047">
    <property type="entry name" value="MarR"/>
    <property type="match status" value="1"/>
</dbReference>
<evidence type="ECO:0000256" key="3">
    <source>
        <dbReference type="ARBA" id="ARBA00023163"/>
    </source>
</evidence>
<dbReference type="Proteomes" id="UP000252884">
    <property type="component" value="Unassembled WGS sequence"/>
</dbReference>
<dbReference type="PRINTS" id="PR00598">
    <property type="entry name" value="HTHMARR"/>
</dbReference>
<keyword evidence="7" id="KW-1185">Reference proteome</keyword>
<reference evidence="6 7" key="1">
    <citation type="submission" date="2018-07" db="EMBL/GenBank/DDBJ databases">
        <title>Genomic Encyclopedia of Type Strains, Phase IV (KMG-IV): sequencing the most valuable type-strain genomes for metagenomic binning, comparative biology and taxonomic classification.</title>
        <authorList>
            <person name="Goeker M."/>
        </authorList>
    </citation>
    <scope>NUCLEOTIDE SEQUENCE [LARGE SCALE GENOMIC DNA]</scope>
    <source>
        <strain evidence="6 7">DSM 21634</strain>
    </source>
</reference>
<sequence length="176" mass="19500">MDERLSRKPMPPMAGRPPPADFYEPTSYNPSDSVGYLMRRIMSLVALAVERELESTGLTHAQWIPLFKLAVHPGGATVAELARLCELDAGAMTRLLDRLEAKGLCQRERSSEDRRVVRLALTPQGKAVAEQIPVALSRVQNAYLAGFSREEWLLLKSFLARILDNAQQGCAGKKNP</sequence>
<comment type="caution">
    <text evidence="6">The sequence shown here is derived from an EMBL/GenBank/DDBJ whole genome shotgun (WGS) entry which is preliminary data.</text>
</comment>
<evidence type="ECO:0000256" key="1">
    <source>
        <dbReference type="ARBA" id="ARBA00023015"/>
    </source>
</evidence>
<feature type="domain" description="HTH marR-type" evidence="5">
    <location>
        <begin position="31"/>
        <end position="164"/>
    </location>
</feature>
<dbReference type="SUPFAM" id="SSF46785">
    <property type="entry name" value="Winged helix' DNA-binding domain"/>
    <property type="match status" value="1"/>
</dbReference>
<dbReference type="AlphaFoldDB" id="A0A368Y896"/>
<dbReference type="InterPro" id="IPR036390">
    <property type="entry name" value="WH_DNA-bd_sf"/>
</dbReference>
<dbReference type="InterPro" id="IPR000835">
    <property type="entry name" value="HTH_MarR-typ"/>
</dbReference>
<dbReference type="PROSITE" id="PS01117">
    <property type="entry name" value="HTH_MARR_1"/>
    <property type="match status" value="1"/>
</dbReference>
<dbReference type="Gene3D" id="1.10.10.10">
    <property type="entry name" value="Winged helix-like DNA-binding domain superfamily/Winged helix DNA-binding domain"/>
    <property type="match status" value="1"/>
</dbReference>
<proteinExistence type="predicted"/>
<evidence type="ECO:0000256" key="2">
    <source>
        <dbReference type="ARBA" id="ARBA00023125"/>
    </source>
</evidence>
<dbReference type="GO" id="GO:0003700">
    <property type="term" value="F:DNA-binding transcription factor activity"/>
    <property type="evidence" value="ECO:0007669"/>
    <property type="project" value="InterPro"/>
</dbReference>
<dbReference type="RefSeq" id="WP_211332869.1">
    <property type="nucleotide sequence ID" value="NZ_QPJK01000001.1"/>
</dbReference>
<protein>
    <submittedName>
        <fullName evidence="6">MarR family transcriptional regulator</fullName>
    </submittedName>
</protein>
<keyword evidence="3" id="KW-0804">Transcription</keyword>
<dbReference type="InterPro" id="IPR023187">
    <property type="entry name" value="Tscrpt_reg_MarR-type_CS"/>
</dbReference>
<evidence type="ECO:0000256" key="4">
    <source>
        <dbReference type="SAM" id="MobiDB-lite"/>
    </source>
</evidence>
<feature type="region of interest" description="Disordered" evidence="4">
    <location>
        <begin position="1"/>
        <end position="24"/>
    </location>
</feature>
<dbReference type="GO" id="GO:0006950">
    <property type="term" value="P:response to stress"/>
    <property type="evidence" value="ECO:0007669"/>
    <property type="project" value="TreeGrafter"/>
</dbReference>
<evidence type="ECO:0000313" key="7">
    <source>
        <dbReference type="Proteomes" id="UP000252884"/>
    </source>
</evidence>
<keyword evidence="1" id="KW-0805">Transcription regulation</keyword>
<dbReference type="SMART" id="SM00347">
    <property type="entry name" value="HTH_MARR"/>
    <property type="match status" value="1"/>
</dbReference>
<keyword evidence="2" id="KW-0238">DNA-binding</keyword>
<dbReference type="GO" id="GO:0003677">
    <property type="term" value="F:DNA binding"/>
    <property type="evidence" value="ECO:0007669"/>
    <property type="project" value="UniProtKB-KW"/>
</dbReference>
<accession>A0A368Y896</accession>